<dbReference type="AlphaFoldDB" id="A0A518G9U4"/>
<sequence>MFTAGCTLSRLQSLRLQASQGKRHFGFRSISWMAAALWCISLGCARDHYIYGVKPNGVSFERPQTVDASNALAIGGDHPFVDRIEHWVQFPRRSVAAFLGKPRVTEAELIEKRFEALEAAEAYLGDNRLSDVYIDLRRYEPREQWERMLANDRISPFWKATGGTLSVLGYALIPRRALGSDHYDPYTNTLSLNSIDPVKALYEAGEAKQFRQHYFLGTYAVFQLAPVAPLYHHAHATSDVLTYAMVNGDWELERQLYPVAYGRLGRAAVSETMSVVPYAAGKPFYTTPLMALAGGVVGNATGNWVLRYRSLSREWQTAGKPSQVFNSD</sequence>
<evidence type="ECO:0000313" key="1">
    <source>
        <dbReference type="EMBL" id="QDV25367.1"/>
    </source>
</evidence>
<dbReference type="EMBL" id="CP036298">
    <property type="protein sequence ID" value="QDV25367.1"/>
    <property type="molecule type" value="Genomic_DNA"/>
</dbReference>
<dbReference type="OrthoDB" id="9834202at2"/>
<reference evidence="1 2" key="1">
    <citation type="submission" date="2019-02" db="EMBL/GenBank/DDBJ databases">
        <title>Deep-cultivation of Planctomycetes and their phenomic and genomic characterization uncovers novel biology.</title>
        <authorList>
            <person name="Wiegand S."/>
            <person name="Jogler M."/>
            <person name="Boedeker C."/>
            <person name="Pinto D."/>
            <person name="Vollmers J."/>
            <person name="Rivas-Marin E."/>
            <person name="Kohn T."/>
            <person name="Peeters S.H."/>
            <person name="Heuer A."/>
            <person name="Rast P."/>
            <person name="Oberbeckmann S."/>
            <person name="Bunk B."/>
            <person name="Jeske O."/>
            <person name="Meyerdierks A."/>
            <person name="Storesund J.E."/>
            <person name="Kallscheuer N."/>
            <person name="Luecker S."/>
            <person name="Lage O.M."/>
            <person name="Pohl T."/>
            <person name="Merkel B.J."/>
            <person name="Hornburger P."/>
            <person name="Mueller R.-W."/>
            <person name="Bruemmer F."/>
            <person name="Labrenz M."/>
            <person name="Spormann A.M."/>
            <person name="Op den Camp H."/>
            <person name="Overmann J."/>
            <person name="Amann R."/>
            <person name="Jetten M.S.M."/>
            <person name="Mascher T."/>
            <person name="Medema M.H."/>
            <person name="Devos D.P."/>
            <person name="Kaster A.-K."/>
            <person name="Ovreas L."/>
            <person name="Rohde M."/>
            <person name="Galperin M.Y."/>
            <person name="Jogler C."/>
        </authorList>
    </citation>
    <scope>NUCLEOTIDE SEQUENCE [LARGE SCALE GENOMIC DNA]</scope>
    <source>
        <strain evidence="1 2">Q31a</strain>
    </source>
</reference>
<protein>
    <submittedName>
        <fullName evidence="1">Uncharacterized protein</fullName>
    </submittedName>
</protein>
<dbReference type="KEGG" id="ahel:Q31a_36930"/>
<organism evidence="1 2">
    <name type="scientific">Aureliella helgolandensis</name>
    <dbReference type="NCBI Taxonomy" id="2527968"/>
    <lineage>
        <taxon>Bacteria</taxon>
        <taxon>Pseudomonadati</taxon>
        <taxon>Planctomycetota</taxon>
        <taxon>Planctomycetia</taxon>
        <taxon>Pirellulales</taxon>
        <taxon>Pirellulaceae</taxon>
        <taxon>Aureliella</taxon>
    </lineage>
</organism>
<gene>
    <name evidence="1" type="ORF">Q31a_36930</name>
</gene>
<name>A0A518G9U4_9BACT</name>
<evidence type="ECO:0000313" key="2">
    <source>
        <dbReference type="Proteomes" id="UP000318017"/>
    </source>
</evidence>
<proteinExistence type="predicted"/>
<keyword evidence="2" id="KW-1185">Reference proteome</keyword>
<dbReference type="RefSeq" id="WP_145080333.1">
    <property type="nucleotide sequence ID" value="NZ_CP036298.1"/>
</dbReference>
<dbReference type="Proteomes" id="UP000318017">
    <property type="component" value="Chromosome"/>
</dbReference>
<accession>A0A518G9U4</accession>